<gene>
    <name evidence="6" type="ORF">HY57_18020</name>
</gene>
<keyword evidence="4" id="KW-0472">Membrane</keyword>
<dbReference type="InterPro" id="IPR029044">
    <property type="entry name" value="Nucleotide-diphossugar_trans"/>
</dbReference>
<evidence type="ECO:0000256" key="4">
    <source>
        <dbReference type="SAM" id="Phobius"/>
    </source>
</evidence>
<protein>
    <submittedName>
        <fullName evidence="6">Glycosyl transferase family 2</fullName>
    </submittedName>
</protein>
<evidence type="ECO:0000256" key="2">
    <source>
        <dbReference type="ARBA" id="ARBA00022676"/>
    </source>
</evidence>
<feature type="transmembrane region" description="Helical" evidence="4">
    <location>
        <begin position="433"/>
        <end position="453"/>
    </location>
</feature>
<sequence>MGVNVQGWSRRRLFPVTVRLPLAAANDSQLHRRHYVPVHVKFVLAFAVALAWAVLAYAVAGRWIGVQETPGKQLAAHLLVLGIAVLPAFMNAFLAMGLLLDRRPARSRFADADFPGVTILMAVHNAEDTVLDTLAGIAAQRYPAPFEVLVINDGSTDATLARLRGAAHAWLEVLDLKSAGGKARALNAGLRLASYPVTVTLDADTHLHPQALRQLVTRYMSDPPNTAAVAGTVLVRNSRQSLVARMQEWDYFHGISATKRVQSLCQGTLVAPGTFSLYRTDILRVVGGWPECVGEDTVLTWAILRDHHRVGYAEDAIAFTRVPASLPRFIEQRGRWSRGVVEAFRAHGSLLFRRRLSTFFIWWSLLFPYTDLVYAVALVPGILLACAGAYWLAGALLAFVMPMALLTNLMVYAAQSRMFRALGLSVRRNPFGLLGYALVYGLVLKPASLMGYISGMLPRRWHGRTY</sequence>
<comment type="similarity">
    <text evidence="1">Belongs to the glycosyltransferase 2 family.</text>
</comment>
<dbReference type="Gene3D" id="3.90.550.10">
    <property type="entry name" value="Spore Coat Polysaccharide Biosynthesis Protein SpsA, Chain A"/>
    <property type="match status" value="1"/>
</dbReference>
<keyword evidence="4" id="KW-0812">Transmembrane</keyword>
<evidence type="ECO:0000259" key="5">
    <source>
        <dbReference type="Pfam" id="PF00535"/>
    </source>
</evidence>
<keyword evidence="7" id="KW-1185">Reference proteome</keyword>
<feature type="transmembrane region" description="Helical" evidence="4">
    <location>
        <begin position="389"/>
        <end position="412"/>
    </location>
</feature>
<dbReference type="CDD" id="cd06423">
    <property type="entry name" value="CESA_like"/>
    <property type="match status" value="1"/>
</dbReference>
<dbReference type="PATRIC" id="fig|1217721.7.peg.3700"/>
<dbReference type="Pfam" id="PF00535">
    <property type="entry name" value="Glycos_transf_2"/>
    <property type="match status" value="1"/>
</dbReference>
<name>A0A075K499_9GAMM</name>
<feature type="domain" description="Glycosyltransferase 2-like" evidence="5">
    <location>
        <begin position="118"/>
        <end position="285"/>
    </location>
</feature>
<evidence type="ECO:0000313" key="7">
    <source>
        <dbReference type="Proteomes" id="UP000027987"/>
    </source>
</evidence>
<keyword evidence="4" id="KW-1133">Transmembrane helix</keyword>
<keyword evidence="3 6" id="KW-0808">Transferase</keyword>
<dbReference type="GO" id="GO:0016757">
    <property type="term" value="F:glycosyltransferase activity"/>
    <property type="evidence" value="ECO:0007669"/>
    <property type="project" value="UniProtKB-KW"/>
</dbReference>
<dbReference type="AlphaFoldDB" id="A0A075K499"/>
<reference evidence="6 7" key="1">
    <citation type="submission" date="2014-07" db="EMBL/GenBank/DDBJ databases">
        <title>Complete Genome Sequence of Dyella japonica Strain A8 Isolated from Malaysian Tropical Soil.</title>
        <authorList>
            <person name="Hui R.K.H."/>
            <person name="Chen J.-W."/>
            <person name="Chan K.-G."/>
            <person name="Leung F.C.C."/>
        </authorList>
    </citation>
    <scope>NUCLEOTIDE SEQUENCE [LARGE SCALE GENOMIC DNA]</scope>
    <source>
        <strain evidence="6 7">A8</strain>
    </source>
</reference>
<keyword evidence="2" id="KW-0328">Glycosyltransferase</keyword>
<dbReference type="SUPFAM" id="SSF53448">
    <property type="entry name" value="Nucleotide-diphospho-sugar transferases"/>
    <property type="match status" value="1"/>
</dbReference>
<feature type="transmembrane region" description="Helical" evidence="4">
    <location>
        <begin position="76"/>
        <end position="100"/>
    </location>
</feature>
<feature type="transmembrane region" description="Helical" evidence="4">
    <location>
        <begin position="42"/>
        <end position="64"/>
    </location>
</feature>
<organism evidence="6 7">
    <name type="scientific">Dyella japonica A8</name>
    <dbReference type="NCBI Taxonomy" id="1217721"/>
    <lineage>
        <taxon>Bacteria</taxon>
        <taxon>Pseudomonadati</taxon>
        <taxon>Pseudomonadota</taxon>
        <taxon>Gammaproteobacteria</taxon>
        <taxon>Lysobacterales</taxon>
        <taxon>Rhodanobacteraceae</taxon>
        <taxon>Dyella</taxon>
    </lineage>
</organism>
<evidence type="ECO:0000256" key="1">
    <source>
        <dbReference type="ARBA" id="ARBA00006739"/>
    </source>
</evidence>
<accession>A0A075K499</accession>
<dbReference type="Proteomes" id="UP000027987">
    <property type="component" value="Chromosome"/>
</dbReference>
<feature type="transmembrane region" description="Helical" evidence="4">
    <location>
        <begin position="359"/>
        <end position="383"/>
    </location>
</feature>
<evidence type="ECO:0000256" key="3">
    <source>
        <dbReference type="ARBA" id="ARBA00022679"/>
    </source>
</evidence>
<dbReference type="STRING" id="1217721.HY57_18020"/>
<dbReference type="HOGENOM" id="CLU_023978_4_2_6"/>
<dbReference type="EMBL" id="CP008884">
    <property type="protein sequence ID" value="AIF49004.1"/>
    <property type="molecule type" value="Genomic_DNA"/>
</dbReference>
<dbReference type="InterPro" id="IPR001173">
    <property type="entry name" value="Glyco_trans_2-like"/>
</dbReference>
<dbReference type="PANTHER" id="PTHR43630:SF1">
    <property type="entry name" value="POLY-BETA-1,6-N-ACETYL-D-GLUCOSAMINE SYNTHASE"/>
    <property type="match status" value="1"/>
</dbReference>
<dbReference type="KEGG" id="dja:HY57_18020"/>
<proteinExistence type="inferred from homology"/>
<evidence type="ECO:0000313" key="6">
    <source>
        <dbReference type="EMBL" id="AIF49004.1"/>
    </source>
</evidence>
<dbReference type="PANTHER" id="PTHR43630">
    <property type="entry name" value="POLY-BETA-1,6-N-ACETYL-D-GLUCOSAMINE SYNTHASE"/>
    <property type="match status" value="1"/>
</dbReference>